<organism evidence="1 2">
    <name type="scientific">Pseudomonas farsensis</name>
    <dbReference type="NCBI Taxonomy" id="2745492"/>
    <lineage>
        <taxon>Bacteria</taxon>
        <taxon>Pseudomonadati</taxon>
        <taxon>Pseudomonadota</taxon>
        <taxon>Gammaproteobacteria</taxon>
        <taxon>Pseudomonadales</taxon>
        <taxon>Pseudomonadaceae</taxon>
        <taxon>Pseudomonas</taxon>
    </lineage>
</organism>
<comment type="caution">
    <text evidence="1">The sequence shown here is derived from an EMBL/GenBank/DDBJ whole genome shotgun (WGS) entry which is preliminary data.</text>
</comment>
<dbReference type="EMBL" id="JBBHLC010000003">
    <property type="protein sequence ID" value="MEJ5862042.1"/>
    <property type="molecule type" value="Genomic_DNA"/>
</dbReference>
<reference evidence="1 2" key="1">
    <citation type="submission" date="2024-02" db="EMBL/GenBank/DDBJ databases">
        <title>Identification of pathogenicity and growth-promoting function of Pseudomonas putida variant.</title>
        <authorList>
            <person name="Sun J."/>
        </authorList>
    </citation>
    <scope>NUCLEOTIDE SEQUENCE [LARGE SCALE GENOMIC DNA]</scope>
    <source>
        <strain evidence="1 2">A03</strain>
    </source>
</reference>
<proteinExistence type="predicted"/>
<protein>
    <submittedName>
        <fullName evidence="1">Uncharacterized protein</fullName>
    </submittedName>
</protein>
<evidence type="ECO:0000313" key="2">
    <source>
        <dbReference type="Proteomes" id="UP001380290"/>
    </source>
</evidence>
<name>A0ABU8QN09_9PSED</name>
<accession>A0ABU8QN09</accession>
<dbReference type="RefSeq" id="WP_339598134.1">
    <property type="nucleotide sequence ID" value="NZ_JBBHLC010000003.1"/>
</dbReference>
<keyword evidence="2" id="KW-1185">Reference proteome</keyword>
<evidence type="ECO:0000313" key="1">
    <source>
        <dbReference type="EMBL" id="MEJ5862042.1"/>
    </source>
</evidence>
<dbReference type="Proteomes" id="UP001380290">
    <property type="component" value="Unassembled WGS sequence"/>
</dbReference>
<sequence>MKVHRAVHIDYDHDGNDDEHFSACGVGRGKRDCDEWESARFKSDVTCKTCLKAIAKQDRKPS</sequence>
<gene>
    <name evidence="1" type="ORF">V7S98_02265</name>
</gene>